<protein>
    <submittedName>
        <fullName evidence="2">RINT-1 / TIP-1 family</fullName>
    </submittedName>
</protein>
<dbReference type="GO" id="GO:0006890">
    <property type="term" value="P:retrograde vesicle-mediated transport, Golgi to endoplasmic reticulum"/>
    <property type="evidence" value="ECO:0007669"/>
    <property type="project" value="InterPro"/>
</dbReference>
<keyword evidence="3" id="KW-1185">Reference proteome</keyword>
<dbReference type="PANTHER" id="PTHR13520:SF0">
    <property type="entry name" value="RAD50-INTERACTING PROTEIN 1"/>
    <property type="match status" value="1"/>
</dbReference>
<sequence>MTTEEDEVQNIIQFINDKYGKDLLDLQRCKEIQKEYADKIKYIESELDLTNETSSITLLINKIDKNVDLIDENVGKSNSLLGDIRNDLNEVDEIRRTIQDYVDKINKLECLLQYLKVIQRIEFLNLDLQKEISNGDDEKCATIFANLCEISRNLMNSNARNLRGHLKETLFHWHIILKEKFARDFEEVIKAIKWPFVNTNFSLQTPSQSNIQRLQIIAEYLLQIEMPEESSSPVITSALLSNFPPLCLPLHYLLVPLKKRFLYHFYGARQTNRIDKPEWYFTQILSWIRDHEDFVTKWIQPIIDRLGMHHIDAKMELMRGLVQLAVEKLHSDIPNLQFDDFVFSHCIDEALGFDRELRETYHYPSTQSSILAVLTQGAVFMKWMKMEHKYATEKMDVMLAPNVYETFQPISTDDDNLITTCADNFMTLLQTITERYELLPQPGHRLQFLELQLELLDDFRVRLLQLVNAETGNVVESKLPMIANTLYYIENVLVDWGSTLHFLNLFYYKSQLENVESKNIPLLDYDGTPGFEMETETVFADILSLYRHMRKDILCTLAETVLIEVKTRSKEYRRERWSTMPLNKEMRSMSLTPSACPLFEILGTRLHQLQKNLTGKLFKIVWQFIANQLDTYLFEDLVLDSRFNEGGALQFKFDVTRNLYPLFSQFSEKPDNFFTQLNESCNLLTISKGSALLLRETLVALEGATGVEDRRGAALKEVGVVNFTPKMAVTILNQRTDITVQRMSID</sequence>
<dbReference type="GO" id="GO:0060628">
    <property type="term" value="P:regulation of ER to Golgi vesicle-mediated transport"/>
    <property type="evidence" value="ECO:0007669"/>
    <property type="project" value="TreeGrafter"/>
</dbReference>
<comment type="caution">
    <text evidence="2">The sequence shown here is derived from an EMBL/GenBank/DDBJ whole genome shotgun (WGS) entry which is preliminary data.</text>
</comment>
<name>A0AAW1KIV9_POPJA</name>
<dbReference type="Proteomes" id="UP001458880">
    <property type="component" value="Unassembled WGS sequence"/>
</dbReference>
<reference evidence="2 3" key="1">
    <citation type="journal article" date="2024" name="BMC Genomics">
        <title>De novo assembly and annotation of Popillia japonica's genome with initial clues to its potential as an invasive pest.</title>
        <authorList>
            <person name="Cucini C."/>
            <person name="Boschi S."/>
            <person name="Funari R."/>
            <person name="Cardaioli E."/>
            <person name="Iannotti N."/>
            <person name="Marturano G."/>
            <person name="Paoli F."/>
            <person name="Bruttini M."/>
            <person name="Carapelli A."/>
            <person name="Frati F."/>
            <person name="Nardi F."/>
        </authorList>
    </citation>
    <scope>NUCLEOTIDE SEQUENCE [LARGE SCALE GENOMIC DNA]</scope>
    <source>
        <strain evidence="2">DMR45628</strain>
    </source>
</reference>
<dbReference type="GO" id="GO:0070939">
    <property type="term" value="C:Dsl1/NZR complex"/>
    <property type="evidence" value="ECO:0007669"/>
    <property type="project" value="InterPro"/>
</dbReference>
<organism evidence="2 3">
    <name type="scientific">Popillia japonica</name>
    <name type="common">Japanese beetle</name>
    <dbReference type="NCBI Taxonomy" id="7064"/>
    <lineage>
        <taxon>Eukaryota</taxon>
        <taxon>Metazoa</taxon>
        <taxon>Ecdysozoa</taxon>
        <taxon>Arthropoda</taxon>
        <taxon>Hexapoda</taxon>
        <taxon>Insecta</taxon>
        <taxon>Pterygota</taxon>
        <taxon>Neoptera</taxon>
        <taxon>Endopterygota</taxon>
        <taxon>Coleoptera</taxon>
        <taxon>Polyphaga</taxon>
        <taxon>Scarabaeiformia</taxon>
        <taxon>Scarabaeidae</taxon>
        <taxon>Rutelinae</taxon>
        <taxon>Popillia</taxon>
    </lineage>
</organism>
<dbReference type="EMBL" id="JASPKY010000226">
    <property type="protein sequence ID" value="KAK9718684.1"/>
    <property type="molecule type" value="Genomic_DNA"/>
</dbReference>
<evidence type="ECO:0000313" key="2">
    <source>
        <dbReference type="EMBL" id="KAK9718684.1"/>
    </source>
</evidence>
<comment type="similarity">
    <text evidence="1">Belongs to the RINT1 family.</text>
</comment>
<evidence type="ECO:0000313" key="3">
    <source>
        <dbReference type="Proteomes" id="UP001458880"/>
    </source>
</evidence>
<dbReference type="GO" id="GO:0006888">
    <property type="term" value="P:endoplasmic reticulum to Golgi vesicle-mediated transport"/>
    <property type="evidence" value="ECO:0007669"/>
    <property type="project" value="InterPro"/>
</dbReference>
<accession>A0AAW1KIV9</accession>
<dbReference type="PROSITE" id="PS51386">
    <property type="entry name" value="RINT1_TIP20"/>
    <property type="match status" value="1"/>
</dbReference>
<dbReference type="Gene3D" id="1.20.58.670">
    <property type="entry name" value="Dsl1p vesicle tethering complex, Tip20p subunit, domain D"/>
    <property type="match status" value="1"/>
</dbReference>
<proteinExistence type="inferred from homology"/>
<dbReference type="AlphaFoldDB" id="A0AAW1KIV9"/>
<gene>
    <name evidence="2" type="ORF">QE152_g23073</name>
</gene>
<dbReference type="PANTHER" id="PTHR13520">
    <property type="entry name" value="RAD50-INTERACTING PROTEIN 1 RINT-1"/>
    <property type="match status" value="1"/>
</dbReference>
<dbReference type="InterPro" id="IPR007528">
    <property type="entry name" value="RINT1_Tip20"/>
</dbReference>
<dbReference type="Pfam" id="PF04437">
    <property type="entry name" value="RINT1_TIP1"/>
    <property type="match status" value="1"/>
</dbReference>
<dbReference type="InterPro" id="IPR042044">
    <property type="entry name" value="EXOC6PINT-1/Sec15/Tip20_C_dom2"/>
</dbReference>
<dbReference type="FunFam" id="1.20.58.670:FF:000003">
    <property type="entry name" value="RAD50-interacting protein 1"/>
    <property type="match status" value="1"/>
</dbReference>
<evidence type="ECO:0000256" key="1">
    <source>
        <dbReference type="ARBA" id="ARBA00061158"/>
    </source>
</evidence>